<dbReference type="InterPro" id="IPR051221">
    <property type="entry name" value="LDLR-related"/>
</dbReference>
<dbReference type="GO" id="GO:0043235">
    <property type="term" value="C:receptor complex"/>
    <property type="evidence" value="ECO:0007669"/>
    <property type="project" value="TreeGrafter"/>
</dbReference>
<organism evidence="18 19">
    <name type="scientific">Euroglyphus maynei</name>
    <name type="common">Mayne's house dust mite</name>
    <dbReference type="NCBI Taxonomy" id="6958"/>
    <lineage>
        <taxon>Eukaryota</taxon>
        <taxon>Metazoa</taxon>
        <taxon>Ecdysozoa</taxon>
        <taxon>Arthropoda</taxon>
        <taxon>Chelicerata</taxon>
        <taxon>Arachnida</taxon>
        <taxon>Acari</taxon>
        <taxon>Acariformes</taxon>
        <taxon>Sarcoptiformes</taxon>
        <taxon>Astigmata</taxon>
        <taxon>Psoroptidia</taxon>
        <taxon>Analgoidea</taxon>
        <taxon>Pyroglyphidae</taxon>
        <taxon>Pyroglyphinae</taxon>
        <taxon>Euroglyphus</taxon>
    </lineage>
</organism>
<dbReference type="AlphaFoldDB" id="A0A1Y3AUU0"/>
<keyword evidence="2 13" id="KW-0245">EGF-like domain</keyword>
<dbReference type="Pfam" id="PF00008">
    <property type="entry name" value="EGF"/>
    <property type="match status" value="2"/>
</dbReference>
<evidence type="ECO:0000256" key="12">
    <source>
        <dbReference type="ARBA" id="ARBA00023180"/>
    </source>
</evidence>
<feature type="disulfide bond" evidence="13">
    <location>
        <begin position="798"/>
        <end position="815"/>
    </location>
</feature>
<evidence type="ECO:0000256" key="6">
    <source>
        <dbReference type="ARBA" id="ARBA00022737"/>
    </source>
</evidence>
<evidence type="ECO:0000256" key="4">
    <source>
        <dbReference type="ARBA" id="ARBA00022692"/>
    </source>
</evidence>
<evidence type="ECO:0000313" key="19">
    <source>
        <dbReference type="Proteomes" id="UP000194236"/>
    </source>
</evidence>
<dbReference type="PROSITE" id="PS00022">
    <property type="entry name" value="EGF_1"/>
    <property type="match status" value="6"/>
</dbReference>
<dbReference type="InterPro" id="IPR011042">
    <property type="entry name" value="6-blade_b-propeller_TolB-like"/>
</dbReference>
<dbReference type="Gene3D" id="2.10.25.10">
    <property type="entry name" value="Laminin"/>
    <property type="match status" value="6"/>
</dbReference>
<keyword evidence="8 16" id="KW-1133">Transmembrane helix</keyword>
<keyword evidence="11" id="KW-0675">Receptor</keyword>
<dbReference type="FunFam" id="2.10.25.10:FF:000185">
    <property type="entry name" value="basement membrane-specific heparan sulfate proteoglycan core protein-like"/>
    <property type="match status" value="1"/>
</dbReference>
<evidence type="ECO:0000256" key="10">
    <source>
        <dbReference type="ARBA" id="ARBA00023157"/>
    </source>
</evidence>
<comment type="caution">
    <text evidence="18">The sequence shown here is derived from an EMBL/GenBank/DDBJ whole genome shotgun (WGS) entry which is preliminary data.</text>
</comment>
<dbReference type="Gene3D" id="4.10.400.10">
    <property type="entry name" value="Low-density Lipoprotein Receptor"/>
    <property type="match status" value="2"/>
</dbReference>
<dbReference type="InterPro" id="IPR000033">
    <property type="entry name" value="LDLR_classB_rpt"/>
</dbReference>
<dbReference type="EMBL" id="MUJZ01057127">
    <property type="protein sequence ID" value="OTF72252.1"/>
    <property type="molecule type" value="Genomic_DNA"/>
</dbReference>
<keyword evidence="5" id="KW-0732">Signal</keyword>
<feature type="non-terminal residue" evidence="18">
    <location>
        <position position="1"/>
    </location>
</feature>
<keyword evidence="4 16" id="KW-0812">Transmembrane</keyword>
<keyword evidence="9 16" id="KW-0472">Membrane</keyword>
<evidence type="ECO:0000256" key="9">
    <source>
        <dbReference type="ARBA" id="ARBA00023136"/>
    </source>
</evidence>
<dbReference type="CDD" id="cd00112">
    <property type="entry name" value="LDLa"/>
    <property type="match status" value="2"/>
</dbReference>
<evidence type="ECO:0000256" key="14">
    <source>
        <dbReference type="PROSITE-ProRule" id="PRU00124"/>
    </source>
</evidence>
<dbReference type="Proteomes" id="UP000194236">
    <property type="component" value="Unassembled WGS sequence"/>
</dbReference>
<protein>
    <recommendedName>
        <fullName evidence="17">EGF-like domain-containing protein</fullName>
    </recommendedName>
</protein>
<dbReference type="SMART" id="SM00135">
    <property type="entry name" value="LY"/>
    <property type="match status" value="3"/>
</dbReference>
<evidence type="ECO:0000256" key="15">
    <source>
        <dbReference type="PROSITE-ProRule" id="PRU00461"/>
    </source>
</evidence>
<evidence type="ECO:0000256" key="16">
    <source>
        <dbReference type="SAM" id="Phobius"/>
    </source>
</evidence>
<name>A0A1Y3AUU0_EURMA</name>
<feature type="transmembrane region" description="Helical" evidence="16">
    <location>
        <begin position="869"/>
        <end position="890"/>
    </location>
</feature>
<dbReference type="PROSITE" id="PS50068">
    <property type="entry name" value="LDLRA_2"/>
    <property type="match status" value="2"/>
</dbReference>
<feature type="domain" description="EGF-like" evidence="17">
    <location>
        <begin position="653"/>
        <end position="693"/>
    </location>
</feature>
<feature type="repeat" description="LDL-receptor class B" evidence="15">
    <location>
        <begin position="318"/>
        <end position="361"/>
    </location>
</feature>
<dbReference type="GO" id="GO:0005041">
    <property type="term" value="F:low-density lipoprotein particle receptor activity"/>
    <property type="evidence" value="ECO:0007669"/>
    <property type="project" value="TreeGrafter"/>
</dbReference>
<gene>
    <name evidence="18" type="ORF">BLA29_001415</name>
</gene>
<evidence type="ECO:0000256" key="3">
    <source>
        <dbReference type="ARBA" id="ARBA00022583"/>
    </source>
</evidence>
<accession>A0A1Y3AUU0</accession>
<dbReference type="InterPro" id="IPR023415">
    <property type="entry name" value="LDLR_class-A_CS"/>
</dbReference>
<dbReference type="SMART" id="SM00192">
    <property type="entry name" value="LDLa"/>
    <property type="match status" value="2"/>
</dbReference>
<feature type="domain" description="EGF-like" evidence="17">
    <location>
        <begin position="694"/>
        <end position="729"/>
    </location>
</feature>
<evidence type="ECO:0000259" key="17">
    <source>
        <dbReference type="PROSITE" id="PS50026"/>
    </source>
</evidence>
<feature type="domain" description="EGF-like" evidence="17">
    <location>
        <begin position="789"/>
        <end position="827"/>
    </location>
</feature>
<dbReference type="PANTHER" id="PTHR22722:SF5">
    <property type="entry name" value="LOW-DENSITY LIPOPROTEIN RECEPTOR-RELATED PROTEIN 1B"/>
    <property type="match status" value="1"/>
</dbReference>
<keyword evidence="12" id="KW-0325">Glycoprotein</keyword>
<feature type="domain" description="EGF-like" evidence="17">
    <location>
        <begin position="563"/>
        <end position="598"/>
    </location>
</feature>
<feature type="disulfide bond" evidence="13">
    <location>
        <begin position="664"/>
        <end position="681"/>
    </location>
</feature>
<dbReference type="InterPro" id="IPR036055">
    <property type="entry name" value="LDL_receptor-like_sf"/>
</dbReference>
<feature type="repeat" description="LDL-receptor class B" evidence="15">
    <location>
        <begin position="362"/>
        <end position="407"/>
    </location>
</feature>
<dbReference type="SUPFAM" id="SSF57424">
    <property type="entry name" value="LDL receptor-like module"/>
    <property type="match status" value="2"/>
</dbReference>
<feature type="disulfide bond" evidence="13">
    <location>
        <begin position="700"/>
        <end position="717"/>
    </location>
</feature>
<dbReference type="SMART" id="SM00181">
    <property type="entry name" value="EGF"/>
    <property type="match status" value="9"/>
</dbReference>
<feature type="disulfide bond" evidence="13">
    <location>
        <begin position="817"/>
        <end position="826"/>
    </location>
</feature>
<feature type="disulfide bond" evidence="13">
    <location>
        <begin position="569"/>
        <end position="586"/>
    </location>
</feature>
<dbReference type="GO" id="GO:0006897">
    <property type="term" value="P:endocytosis"/>
    <property type="evidence" value="ECO:0007669"/>
    <property type="project" value="UniProtKB-KW"/>
</dbReference>
<evidence type="ECO:0000256" key="8">
    <source>
        <dbReference type="ARBA" id="ARBA00022989"/>
    </source>
</evidence>
<evidence type="ECO:0000256" key="7">
    <source>
        <dbReference type="ARBA" id="ARBA00022837"/>
    </source>
</evidence>
<dbReference type="GO" id="GO:0005886">
    <property type="term" value="C:plasma membrane"/>
    <property type="evidence" value="ECO:0007669"/>
    <property type="project" value="TreeGrafter"/>
</dbReference>
<evidence type="ECO:0000256" key="2">
    <source>
        <dbReference type="ARBA" id="ARBA00022536"/>
    </source>
</evidence>
<feature type="disulfide bond" evidence="13">
    <location>
        <begin position="719"/>
        <end position="728"/>
    </location>
</feature>
<evidence type="ECO:0000256" key="1">
    <source>
        <dbReference type="ARBA" id="ARBA00004167"/>
    </source>
</evidence>
<comment type="caution">
    <text evidence="13">Lacks conserved residue(s) required for the propagation of feature annotation.</text>
</comment>
<evidence type="ECO:0000256" key="13">
    <source>
        <dbReference type="PROSITE-ProRule" id="PRU00076"/>
    </source>
</evidence>
<dbReference type="InterPro" id="IPR000742">
    <property type="entry name" value="EGF"/>
</dbReference>
<dbReference type="PROSITE" id="PS01186">
    <property type="entry name" value="EGF_2"/>
    <property type="match status" value="3"/>
</dbReference>
<dbReference type="PROSITE" id="PS50026">
    <property type="entry name" value="EGF_3"/>
    <property type="match status" value="4"/>
</dbReference>
<keyword evidence="10 13" id="KW-1015">Disulfide bond</keyword>
<dbReference type="SUPFAM" id="SSF57196">
    <property type="entry name" value="EGF/Laminin"/>
    <property type="match status" value="5"/>
</dbReference>
<feature type="disulfide bond" evidence="14">
    <location>
        <begin position="5"/>
        <end position="23"/>
    </location>
</feature>
<reference evidence="18 19" key="1">
    <citation type="submission" date="2017-03" db="EMBL/GenBank/DDBJ databases">
        <title>Genome Survey of Euroglyphus maynei.</title>
        <authorList>
            <person name="Arlian L.G."/>
            <person name="Morgan M.S."/>
            <person name="Rider S.D."/>
        </authorList>
    </citation>
    <scope>NUCLEOTIDE SEQUENCE [LARGE SCALE GENOMIC DNA]</scope>
    <source>
        <strain evidence="18">Arlian Lab</strain>
        <tissue evidence="18">Whole body</tissue>
    </source>
</reference>
<dbReference type="PROSITE" id="PS01209">
    <property type="entry name" value="LDLRA_1"/>
    <property type="match status" value="2"/>
</dbReference>
<dbReference type="SUPFAM" id="SSF63825">
    <property type="entry name" value="YWTD domain"/>
    <property type="match status" value="1"/>
</dbReference>
<feature type="disulfide bond" evidence="14">
    <location>
        <begin position="70"/>
        <end position="85"/>
    </location>
</feature>
<feature type="disulfide bond" evidence="13">
    <location>
        <begin position="683"/>
        <end position="692"/>
    </location>
</feature>
<dbReference type="PANTHER" id="PTHR22722">
    <property type="entry name" value="LOW-DENSITY LIPOPROTEIN RECEPTOR-RELATED PROTEIN 2-RELATED"/>
    <property type="match status" value="1"/>
</dbReference>
<keyword evidence="7" id="KW-0106">Calcium</keyword>
<evidence type="ECO:0000313" key="18">
    <source>
        <dbReference type="EMBL" id="OTF72252.1"/>
    </source>
</evidence>
<proteinExistence type="predicted"/>
<keyword evidence="6" id="KW-0677">Repeat</keyword>
<dbReference type="Pfam" id="PF00058">
    <property type="entry name" value="Ldl_recept_b"/>
    <property type="match status" value="2"/>
</dbReference>
<dbReference type="Gene3D" id="2.120.10.30">
    <property type="entry name" value="TolB, C-terminal domain"/>
    <property type="match status" value="1"/>
</dbReference>
<dbReference type="InterPro" id="IPR002172">
    <property type="entry name" value="LDrepeatLR_classA_rpt"/>
</dbReference>
<dbReference type="Pfam" id="PF00057">
    <property type="entry name" value="Ldl_recept_a"/>
    <property type="match status" value="2"/>
</dbReference>
<feature type="disulfide bond" evidence="13">
    <location>
        <begin position="588"/>
        <end position="597"/>
    </location>
</feature>
<dbReference type="OrthoDB" id="8831087at2759"/>
<dbReference type="PROSITE" id="PS51120">
    <property type="entry name" value="LDLRB"/>
    <property type="match status" value="2"/>
</dbReference>
<evidence type="ECO:0000256" key="11">
    <source>
        <dbReference type="ARBA" id="ARBA00023170"/>
    </source>
</evidence>
<keyword evidence="19" id="KW-1185">Reference proteome</keyword>
<dbReference type="FunFam" id="2.120.10.30:FF:000241">
    <property type="entry name" value="Low-density lipoprotein receptor-related protein 6"/>
    <property type="match status" value="1"/>
</dbReference>
<comment type="subcellular location">
    <subcellularLocation>
        <location evidence="1">Membrane</location>
        <topology evidence="1">Single-pass membrane protein</topology>
    </subcellularLocation>
</comment>
<sequence>NRFRCTNGICISKLRLCDGSDNCGDGSDEIAEVCDEIKHECLLSTSINFDHRNRFVCLSNKRCIDISLHCNGIDDCGDGSDELNCEAMNVDNKTIADKNVTIVATTFHVHQENCPFGLCSQTCVSKIKHFHPSSANHTQTQYHHHFMCACSDGYVRLSMLNDVNHHIDNSSISSSSPSVNQLSTCQANGRQAALLVSSDSGFRVINPYKNIVQELYNLFAFSSSIDLNLTLSLNRTFISRIESFDIFYDSNISSIFWTNPHKKSLYRIDISFVDQMFNFNPEHHFSPNSSSKSNISDPIAIINGIDNPRGISVDWIGRHVYWIDSSIPAIILTTFDGDKRKTLLSSQPLEQPYDLIVDPKNCLIFWSDWSHTTTIKIGRAQLDGSSFRPLVSNDIEWPLGLALDFEAGRLYYTDPKTSIIETIRIDGGDRRLIYSLHRFQHKPYRIDVWEDYLYVSTLPNHQILKLNKFGNHNFTSLVQNIPKLNDLVIVHEWKQKKNFTSPCQTSPCRSQGNFICISQTPQTAVCVCPDGFRKILSIKNEAECIPLSNTSTEQNSGKNEDLTKTQCPCLNGGRCRYHPNDDSLFCECTPMYDGIQCEHFRCTGYCQNHGLCYIDMSNMNSIYQERTNGQLKNNGQIRCMCPFGWKGDHCEIEVKNCNDHKDYCFNHGECLDNYADSSIRCDCPSGFFGEQCEICGNLFCKNDGHCLLDNSTNIAECHCPPGFSGKHCELHLCSKEYCNNHGLCYIDRESDNIRNFDETNIRFRCQCDSDFLGEHCEIHSTNDTSTSITTKTCHDLKCLNGGTCHQSSSFHHPTCICAYGFTGFRCERAIDNVISENDSKPKSTIDQIKLLINNTESNIKSTGHSTFNIVIYTIIIMLGIVLFGFCLVRLQYSLRRKMQSELAFQHRRIHENNLPIDVSNVEIMNPIFSMNNLTPTELSTTTDTPTTSVVEVLITGNNNNNNPNATTSSLENHHHILDDNDELIVDYMNTTNFSNPIYEYKKIIVDNNNDDDDGHQEETENLLNNNS</sequence>
<dbReference type="PRINTS" id="PR00261">
    <property type="entry name" value="LDLRECEPTOR"/>
</dbReference>
<dbReference type="CDD" id="cd00054">
    <property type="entry name" value="EGF_CA"/>
    <property type="match status" value="1"/>
</dbReference>
<keyword evidence="3" id="KW-0254">Endocytosis</keyword>
<evidence type="ECO:0000256" key="5">
    <source>
        <dbReference type="ARBA" id="ARBA00022729"/>
    </source>
</evidence>